<keyword evidence="2" id="KW-1185">Reference proteome</keyword>
<dbReference type="InterPro" id="IPR011990">
    <property type="entry name" value="TPR-like_helical_dom_sf"/>
</dbReference>
<evidence type="ECO:0008006" key="3">
    <source>
        <dbReference type="Google" id="ProtNLM"/>
    </source>
</evidence>
<evidence type="ECO:0000313" key="2">
    <source>
        <dbReference type="Proteomes" id="UP000283458"/>
    </source>
</evidence>
<name>A0A418VKX1_9PROT</name>
<accession>A0A418VKX1</accession>
<dbReference type="Pfam" id="PF05721">
    <property type="entry name" value="PhyH"/>
    <property type="match status" value="1"/>
</dbReference>
<comment type="caution">
    <text evidence="1">The sequence shown here is derived from an EMBL/GenBank/DDBJ whole genome shotgun (WGS) entry which is preliminary data.</text>
</comment>
<dbReference type="OrthoDB" id="324927at2"/>
<dbReference type="AlphaFoldDB" id="A0A418VKX1"/>
<sequence>MKKITVQEALEIARQHQNDGKIFESESIYKQILQIQPNNADANAGLFRLQKNKSNSRLPTKINLQAPTDPAATAVSATLTYLLFKLIFSPRDRAIHLFDQLRFDSRDASAESEGSENPEGIETIIPNIQAGILHLEEQRYDEALSEFRKSIVSFLDIVEQGKISQSLVIFQSVLDHVLKNTRCNTPDILALVASAVASLEKGTLEEFGHIARLRLYTQSDALFTDMLASLTNARRPPVETGRTGILGSINTPEIAKALAQTREEGYHLFEKRLPCDMVDRLVRMSLSVSATGIQADGTEKEMACVDFDDTGFDGFSIDAQTLLDDPDIQALMCDPSLFSFMQQHLGCEPICVGPVMRWSVPSDRTSPSDALAQLYHWDADAVKWLKIFLYLTDVDETSGPHVYIKGTHRPYAKPKDLLNRFYARISDEDIERYYDEDQIITVCGPQGSIIFGDTRCYHKGLKPTKNRRLLLQFNFFSTLIGTNLWQGKKLIIKRNYTQKFLDFVAKHPLAFPDVYYIREK</sequence>
<dbReference type="GO" id="GO:0016706">
    <property type="term" value="F:2-oxoglutarate-dependent dioxygenase activity"/>
    <property type="evidence" value="ECO:0007669"/>
    <property type="project" value="UniProtKB-ARBA"/>
</dbReference>
<dbReference type="InterPro" id="IPR008775">
    <property type="entry name" value="Phytyl_CoA_dOase-like"/>
</dbReference>
<organism evidence="1 2">
    <name type="scientific">Azospirillum cavernae</name>
    <dbReference type="NCBI Taxonomy" id="2320860"/>
    <lineage>
        <taxon>Bacteria</taxon>
        <taxon>Pseudomonadati</taxon>
        <taxon>Pseudomonadota</taxon>
        <taxon>Alphaproteobacteria</taxon>
        <taxon>Rhodospirillales</taxon>
        <taxon>Azospirillaceae</taxon>
        <taxon>Azospirillum</taxon>
    </lineage>
</organism>
<dbReference type="RefSeq" id="WP_119834149.1">
    <property type="nucleotide sequence ID" value="NZ_QYUL01000006.1"/>
</dbReference>
<proteinExistence type="predicted"/>
<protein>
    <recommendedName>
        <fullName evidence="3">Phytanoyl-CoA dioxygenase</fullName>
    </recommendedName>
</protein>
<evidence type="ECO:0000313" key="1">
    <source>
        <dbReference type="EMBL" id="RJF76797.1"/>
    </source>
</evidence>
<reference evidence="1 2" key="1">
    <citation type="submission" date="2018-09" db="EMBL/GenBank/DDBJ databases">
        <authorList>
            <person name="Zhu H."/>
        </authorList>
    </citation>
    <scope>NUCLEOTIDE SEQUENCE [LARGE SCALE GENOMIC DNA]</scope>
    <source>
        <strain evidence="1 2">K2W22B-5</strain>
    </source>
</reference>
<dbReference type="Proteomes" id="UP000283458">
    <property type="component" value="Unassembled WGS sequence"/>
</dbReference>
<dbReference type="SUPFAM" id="SSF51197">
    <property type="entry name" value="Clavaminate synthase-like"/>
    <property type="match status" value="1"/>
</dbReference>
<gene>
    <name evidence="1" type="ORF">D3877_28345</name>
</gene>
<dbReference type="Gene3D" id="2.60.120.620">
    <property type="entry name" value="q2cbj1_9rhob like domain"/>
    <property type="match status" value="1"/>
</dbReference>
<dbReference type="Gene3D" id="1.25.40.10">
    <property type="entry name" value="Tetratricopeptide repeat domain"/>
    <property type="match status" value="1"/>
</dbReference>
<dbReference type="EMBL" id="QYUL01000006">
    <property type="protein sequence ID" value="RJF76797.1"/>
    <property type="molecule type" value="Genomic_DNA"/>
</dbReference>